<protein>
    <submittedName>
        <fullName evidence="2">Uncharacterized protein</fullName>
    </submittedName>
</protein>
<evidence type="ECO:0000313" key="2">
    <source>
        <dbReference type="EMBL" id="ROJ44616.1"/>
    </source>
</evidence>
<feature type="compositionally biased region" description="Basic and acidic residues" evidence="1">
    <location>
        <begin position="67"/>
        <end position="79"/>
    </location>
</feature>
<dbReference type="AlphaFoldDB" id="A0A3N0XTU8"/>
<gene>
    <name evidence="2" type="ORF">DPX16_4934</name>
</gene>
<keyword evidence="3" id="KW-1185">Reference proteome</keyword>
<dbReference type="EMBL" id="RJVU01060737">
    <property type="protein sequence ID" value="ROJ44616.1"/>
    <property type="molecule type" value="Genomic_DNA"/>
</dbReference>
<feature type="region of interest" description="Disordered" evidence="1">
    <location>
        <begin position="54"/>
        <end position="95"/>
    </location>
</feature>
<reference evidence="2 3" key="1">
    <citation type="submission" date="2018-10" db="EMBL/GenBank/DDBJ databases">
        <title>Genome assembly for a Yunnan-Guizhou Plateau 3E fish, Anabarilius grahami (Regan), and its evolutionary and genetic applications.</title>
        <authorList>
            <person name="Jiang W."/>
        </authorList>
    </citation>
    <scope>NUCLEOTIDE SEQUENCE [LARGE SCALE GENOMIC DNA]</scope>
    <source>
        <strain evidence="2">AG-KIZ</strain>
        <tissue evidence="2">Muscle</tissue>
    </source>
</reference>
<name>A0A3N0XTU8_ANAGA</name>
<dbReference type="Proteomes" id="UP000281406">
    <property type="component" value="Unassembled WGS sequence"/>
</dbReference>
<evidence type="ECO:0000256" key="1">
    <source>
        <dbReference type="SAM" id="MobiDB-lite"/>
    </source>
</evidence>
<sequence length="113" mass="12381">MFTCCLIYPPSNRGPEDLGRRCSFCGTEPEGLAKGEEPFLQLSATDRQVSITDPISQSFEPQQRPFARPERMAGGHDENESSSLHLPVTPGRVRGGARAFSRVGDYMLTGHKG</sequence>
<accession>A0A3N0XTU8</accession>
<organism evidence="2 3">
    <name type="scientific">Anabarilius grahami</name>
    <name type="common">Kanglang fish</name>
    <name type="synonym">Barilius grahami</name>
    <dbReference type="NCBI Taxonomy" id="495550"/>
    <lineage>
        <taxon>Eukaryota</taxon>
        <taxon>Metazoa</taxon>
        <taxon>Chordata</taxon>
        <taxon>Craniata</taxon>
        <taxon>Vertebrata</taxon>
        <taxon>Euteleostomi</taxon>
        <taxon>Actinopterygii</taxon>
        <taxon>Neopterygii</taxon>
        <taxon>Teleostei</taxon>
        <taxon>Ostariophysi</taxon>
        <taxon>Cypriniformes</taxon>
        <taxon>Xenocyprididae</taxon>
        <taxon>Xenocypridinae</taxon>
        <taxon>Xenocypridinae incertae sedis</taxon>
        <taxon>Anabarilius</taxon>
    </lineage>
</organism>
<proteinExistence type="predicted"/>
<comment type="caution">
    <text evidence="2">The sequence shown here is derived from an EMBL/GenBank/DDBJ whole genome shotgun (WGS) entry which is preliminary data.</text>
</comment>
<evidence type="ECO:0000313" key="3">
    <source>
        <dbReference type="Proteomes" id="UP000281406"/>
    </source>
</evidence>